<dbReference type="Pfam" id="PF04985">
    <property type="entry name" value="Phage_tube"/>
    <property type="match status" value="1"/>
</dbReference>
<dbReference type="AlphaFoldDB" id="A0A0J6GFG4"/>
<dbReference type="NCBIfam" id="TIGR01611">
    <property type="entry name" value="tail_tube"/>
    <property type="match status" value="1"/>
</dbReference>
<proteinExistence type="predicted"/>
<comment type="caution">
    <text evidence="1">The sequence shown here is derived from an EMBL/GenBank/DDBJ whole genome shotgun (WGS) entry which is preliminary data.</text>
</comment>
<sequence length="167" mass="18137">MIPQTLFNTNMFVAGMSLQGDVPSLSLPKVTVKTEEYRGGGMDASVAMDMGLEKLEASFATNGIRREVLKYFGTFDQTGFDASFRGAFKGQKGATTAVVATLRGGLREVDPGEWSAGSKAEFKYAVDVTYYKLEIDGRVMFEIDPINCVRVIDGVDQLADVRNALGL</sequence>
<evidence type="ECO:0000313" key="2">
    <source>
        <dbReference type="Proteomes" id="UP000183613"/>
    </source>
</evidence>
<name>A0A0J6GFG4_PSEDM</name>
<dbReference type="EMBL" id="FNUD01000002">
    <property type="protein sequence ID" value="SEE93454.1"/>
    <property type="molecule type" value="Genomic_DNA"/>
</dbReference>
<evidence type="ECO:0000313" key="1">
    <source>
        <dbReference type="EMBL" id="SEE93454.1"/>
    </source>
</evidence>
<dbReference type="OrthoDB" id="3078668at2"/>
<evidence type="ECO:0008006" key="3">
    <source>
        <dbReference type="Google" id="ProtNLM"/>
    </source>
</evidence>
<accession>A0A0J6GFG4</accession>
<dbReference type="Proteomes" id="UP000183613">
    <property type="component" value="Unassembled WGS sequence"/>
</dbReference>
<organism evidence="1 2">
    <name type="scientific">Pseudomonas deceptionensis</name>
    <dbReference type="NCBI Taxonomy" id="882211"/>
    <lineage>
        <taxon>Bacteria</taxon>
        <taxon>Pseudomonadati</taxon>
        <taxon>Pseudomonadota</taxon>
        <taxon>Gammaproteobacteria</taxon>
        <taxon>Pseudomonadales</taxon>
        <taxon>Pseudomonadaceae</taxon>
        <taxon>Pseudomonas</taxon>
    </lineage>
</organism>
<dbReference type="InterPro" id="IPR006498">
    <property type="entry name" value="Tail_tube"/>
</dbReference>
<gene>
    <name evidence="1" type="ORF">SAMN04489800_2929</name>
</gene>
<dbReference type="PATRIC" id="fig|882211.3.peg.141"/>
<protein>
    <recommendedName>
        <fullName evidence="3">Phage major tail tube protein</fullName>
    </recommendedName>
</protein>
<keyword evidence="2" id="KW-1185">Reference proteome</keyword>
<reference evidence="1" key="1">
    <citation type="submission" date="2016-10" db="EMBL/GenBank/DDBJ databases">
        <authorList>
            <person name="Varghese N."/>
            <person name="Submissions S."/>
        </authorList>
    </citation>
    <scope>NUCLEOTIDE SEQUENCE [LARGE SCALE GENOMIC DNA]</scope>
    <source>
        <strain evidence="1">LMG 25555</strain>
    </source>
</reference>
<dbReference type="RefSeq" id="WP_048358115.1">
    <property type="nucleotide sequence ID" value="NZ_FNUD01000002.1"/>
</dbReference>